<dbReference type="Gene3D" id="3.40.30.120">
    <property type="match status" value="1"/>
</dbReference>
<comment type="cofactor">
    <cofactor evidence="1">
        <name>FAD</name>
        <dbReference type="ChEBI" id="CHEBI:57692"/>
    </cofactor>
</comment>
<reference evidence="5 6" key="1">
    <citation type="submission" date="2019-09" db="EMBL/GenBank/DDBJ databases">
        <title>Goodfellowia gen. nov., a new genus of the Pseudonocardineae related to Actinoalloteichus, containing Goodfellowia coeruleoviolacea gen. nov., comb. nov. gen. nov., comb. nov.</title>
        <authorList>
            <person name="Labeda D."/>
        </authorList>
    </citation>
    <scope>NUCLEOTIDE SEQUENCE [LARGE SCALE GENOMIC DNA]</scope>
    <source>
        <strain evidence="5 6">AN110305</strain>
    </source>
</reference>
<evidence type="ECO:0000256" key="3">
    <source>
        <dbReference type="ARBA" id="ARBA00022827"/>
    </source>
</evidence>
<evidence type="ECO:0000313" key="6">
    <source>
        <dbReference type="Proteomes" id="UP000323454"/>
    </source>
</evidence>
<dbReference type="OrthoDB" id="4141215at2"/>
<keyword evidence="6" id="KW-1185">Reference proteome</keyword>
<dbReference type="PANTHER" id="PTHR43004:SF19">
    <property type="entry name" value="BINDING MONOOXYGENASE, PUTATIVE (JCVI)-RELATED"/>
    <property type="match status" value="1"/>
</dbReference>
<dbReference type="Gene3D" id="3.30.70.2450">
    <property type="match status" value="1"/>
</dbReference>
<evidence type="ECO:0000256" key="1">
    <source>
        <dbReference type="ARBA" id="ARBA00001974"/>
    </source>
</evidence>
<dbReference type="RefSeq" id="WP_149851122.1">
    <property type="nucleotide sequence ID" value="NZ_VUOB01000035.1"/>
</dbReference>
<organism evidence="5 6">
    <name type="scientific">Solihabitans fulvus</name>
    <dbReference type="NCBI Taxonomy" id="1892852"/>
    <lineage>
        <taxon>Bacteria</taxon>
        <taxon>Bacillati</taxon>
        <taxon>Actinomycetota</taxon>
        <taxon>Actinomycetes</taxon>
        <taxon>Pseudonocardiales</taxon>
        <taxon>Pseudonocardiaceae</taxon>
        <taxon>Solihabitans</taxon>
    </lineage>
</organism>
<dbReference type="AlphaFoldDB" id="A0A5B2XC42"/>
<accession>A0A5B2XC42</accession>
<keyword evidence="3" id="KW-0274">FAD</keyword>
<gene>
    <name evidence="5" type="ORF">F0L68_19885</name>
</gene>
<name>A0A5B2XC42_9PSEU</name>
<dbReference type="Proteomes" id="UP000323454">
    <property type="component" value="Unassembled WGS sequence"/>
</dbReference>
<keyword evidence="2" id="KW-0285">Flavoprotein</keyword>
<proteinExistence type="predicted"/>
<dbReference type="PANTHER" id="PTHR43004">
    <property type="entry name" value="TRK SYSTEM POTASSIUM UPTAKE PROTEIN"/>
    <property type="match status" value="1"/>
</dbReference>
<comment type="caution">
    <text evidence="5">The sequence shown here is derived from an EMBL/GenBank/DDBJ whole genome shotgun (WGS) entry which is preliminary data.</text>
</comment>
<dbReference type="Gene3D" id="3.50.50.60">
    <property type="entry name" value="FAD/NAD(P)-binding domain"/>
    <property type="match status" value="1"/>
</dbReference>
<feature type="domain" description="FAD-binding" evidence="4">
    <location>
        <begin position="2"/>
        <end position="335"/>
    </location>
</feature>
<dbReference type="InterPro" id="IPR002938">
    <property type="entry name" value="FAD-bd"/>
</dbReference>
<evidence type="ECO:0000313" key="5">
    <source>
        <dbReference type="EMBL" id="KAA2260660.1"/>
    </source>
</evidence>
<dbReference type="GO" id="GO:0016709">
    <property type="term" value="F:oxidoreductase activity, acting on paired donors, with incorporation or reduction of molecular oxygen, NAD(P)H as one donor, and incorporation of one atom of oxygen"/>
    <property type="evidence" value="ECO:0007669"/>
    <property type="project" value="UniProtKB-ARBA"/>
</dbReference>
<dbReference type="InterPro" id="IPR050641">
    <property type="entry name" value="RIFMO-like"/>
</dbReference>
<dbReference type="PRINTS" id="PR00420">
    <property type="entry name" value="RNGMNOXGNASE"/>
</dbReference>
<dbReference type="InterPro" id="IPR036188">
    <property type="entry name" value="FAD/NAD-bd_sf"/>
</dbReference>
<dbReference type="Pfam" id="PF01494">
    <property type="entry name" value="FAD_binding_3"/>
    <property type="match status" value="1"/>
</dbReference>
<dbReference type="GO" id="GO:0071949">
    <property type="term" value="F:FAD binding"/>
    <property type="evidence" value="ECO:0007669"/>
    <property type="project" value="InterPro"/>
</dbReference>
<sequence>MDTDVLIVGAGPTGLTLANELRLAGVPAVLVDKLAQRSTLSKAGGVQSRTQEAFDQRGLLEPLLATGNYPIGTAHFAGITLPLTRDRHRHPWRSIPQVVIEGFLEQHLAAQDIHVLRDHELTGIAQDEDGVTATFARGGVVRSRYLVAADGGRSTVRSLLGAEFPGRPGTMTTVAADVRLGGDDQAMTHARSEDGHWVSVFPLGTDPQGRPLRRLALGGPGRSLPREVPVTEDEIREGLRAVFGSRVRLLELRYARRITNAARQAARYRHGRVFLAGDAAHVHLPIGAQGMNTGIQDALNLGWKLGAAVHGWAPEHLLDTYHTERHPVAAAVLRNVQAQSLLMDQQGARDPDLTATKELFAALTGLREVQYHLDDMLSGMGIRYPIPGAEEQPLVGLPAPSRDLGPVRSHELLRRGRGVLIDPDDRFAKVAARWQDRVDRTGQGADAEPMLIRPDGYVCWAGNPDDLEPALGHWFGEPR</sequence>
<dbReference type="SUPFAM" id="SSF51905">
    <property type="entry name" value="FAD/NAD(P)-binding domain"/>
    <property type="match status" value="1"/>
</dbReference>
<reference evidence="5 6" key="2">
    <citation type="submission" date="2019-09" db="EMBL/GenBank/DDBJ databases">
        <authorList>
            <person name="Jin C."/>
        </authorList>
    </citation>
    <scope>NUCLEOTIDE SEQUENCE [LARGE SCALE GENOMIC DNA]</scope>
    <source>
        <strain evidence="5 6">AN110305</strain>
    </source>
</reference>
<evidence type="ECO:0000256" key="2">
    <source>
        <dbReference type="ARBA" id="ARBA00022630"/>
    </source>
</evidence>
<protein>
    <submittedName>
        <fullName evidence="5">3-(3-hydroxyphenyl)propionate hydroxylase</fullName>
    </submittedName>
</protein>
<dbReference type="Pfam" id="PF21274">
    <property type="entry name" value="Rng_hyd_C"/>
    <property type="match status" value="1"/>
</dbReference>
<dbReference type="EMBL" id="VUOB01000035">
    <property type="protein sequence ID" value="KAA2260660.1"/>
    <property type="molecule type" value="Genomic_DNA"/>
</dbReference>
<evidence type="ECO:0000259" key="4">
    <source>
        <dbReference type="Pfam" id="PF01494"/>
    </source>
</evidence>